<evidence type="ECO:0000256" key="3">
    <source>
        <dbReference type="ARBA" id="ARBA00022833"/>
    </source>
</evidence>
<dbReference type="Pfam" id="PF00855">
    <property type="entry name" value="PWWP"/>
    <property type="match status" value="1"/>
</dbReference>
<dbReference type="SUPFAM" id="SSF63748">
    <property type="entry name" value="Tudor/PWWP/MBT"/>
    <property type="match status" value="1"/>
</dbReference>
<dbReference type="VEuPathDB" id="VectorBase:ASIS013023"/>
<dbReference type="GO" id="GO:0005737">
    <property type="term" value="C:cytoplasm"/>
    <property type="evidence" value="ECO:0007669"/>
    <property type="project" value="TreeGrafter"/>
</dbReference>
<dbReference type="STRING" id="74873.A0A084WFS9"/>
<dbReference type="SMART" id="SM00293">
    <property type="entry name" value="PWWP"/>
    <property type="match status" value="1"/>
</dbReference>
<evidence type="ECO:0000259" key="4">
    <source>
        <dbReference type="PROSITE" id="PS50812"/>
    </source>
</evidence>
<dbReference type="PROSITE" id="PS50812">
    <property type="entry name" value="PWWP"/>
    <property type="match status" value="1"/>
</dbReference>
<proteinExistence type="predicted"/>
<accession>A0A084WFS9</accession>
<dbReference type="EnsemblMetazoa" id="ASIC017088-RA">
    <property type="protein sequence ID" value="ASIC017088-PA"/>
    <property type="gene ID" value="ASIC017088"/>
</dbReference>
<dbReference type="VEuPathDB" id="VectorBase:ASIC017088"/>
<keyword evidence="5" id="KW-0418">Kinase</keyword>
<reference evidence="5 7" key="1">
    <citation type="journal article" date="2014" name="BMC Genomics">
        <title>Genome sequence of Anopheles sinensis provides insight into genetics basis of mosquito competence for malaria parasites.</title>
        <authorList>
            <person name="Zhou D."/>
            <person name="Zhang D."/>
            <person name="Ding G."/>
            <person name="Shi L."/>
            <person name="Hou Q."/>
            <person name="Ye Y."/>
            <person name="Xu Y."/>
            <person name="Zhou H."/>
            <person name="Xiong C."/>
            <person name="Li S."/>
            <person name="Yu J."/>
            <person name="Hong S."/>
            <person name="Yu X."/>
            <person name="Zou P."/>
            <person name="Chen C."/>
            <person name="Chang X."/>
            <person name="Wang W."/>
            <person name="Lv Y."/>
            <person name="Sun Y."/>
            <person name="Ma L."/>
            <person name="Shen B."/>
            <person name="Zhu C."/>
        </authorList>
    </citation>
    <scope>NUCLEOTIDE SEQUENCE [LARGE SCALE GENOMIC DNA]</scope>
</reference>
<feature type="domain" description="PWWP" evidence="4">
    <location>
        <begin position="44"/>
        <end position="95"/>
    </location>
</feature>
<protein>
    <submittedName>
        <fullName evidence="5 6">Kinase C-binding protein 1</fullName>
    </submittedName>
</protein>
<organism evidence="5">
    <name type="scientific">Anopheles sinensis</name>
    <name type="common">Mosquito</name>
    <dbReference type="NCBI Taxonomy" id="74873"/>
    <lineage>
        <taxon>Eukaryota</taxon>
        <taxon>Metazoa</taxon>
        <taxon>Ecdysozoa</taxon>
        <taxon>Arthropoda</taxon>
        <taxon>Hexapoda</taxon>
        <taxon>Insecta</taxon>
        <taxon>Pterygota</taxon>
        <taxon>Neoptera</taxon>
        <taxon>Endopterygota</taxon>
        <taxon>Diptera</taxon>
        <taxon>Nematocera</taxon>
        <taxon>Culicoidea</taxon>
        <taxon>Culicidae</taxon>
        <taxon>Anophelinae</taxon>
        <taxon>Anopheles</taxon>
    </lineage>
</organism>
<dbReference type="GO" id="GO:0016301">
    <property type="term" value="F:kinase activity"/>
    <property type="evidence" value="ECO:0007669"/>
    <property type="project" value="UniProtKB-KW"/>
</dbReference>
<dbReference type="InterPro" id="IPR000313">
    <property type="entry name" value="PWWP_dom"/>
</dbReference>
<dbReference type="AlphaFoldDB" id="A0A084WFS9"/>
<dbReference type="Proteomes" id="UP000030765">
    <property type="component" value="Unassembled WGS sequence"/>
</dbReference>
<dbReference type="PANTHER" id="PTHR46453:SF5">
    <property type="entry name" value="PROTEIN KINASE C-BINDING PROTEIN 1 ISOFORM X1"/>
    <property type="match status" value="1"/>
</dbReference>
<keyword evidence="5" id="KW-0808">Transferase</keyword>
<dbReference type="Gene3D" id="2.30.30.140">
    <property type="match status" value="1"/>
</dbReference>
<keyword evidence="7" id="KW-1185">Reference proteome</keyword>
<dbReference type="EMBL" id="KE525342">
    <property type="protein sequence ID" value="KFB49073.1"/>
    <property type="molecule type" value="Genomic_DNA"/>
</dbReference>
<reference evidence="6" key="2">
    <citation type="submission" date="2020-05" db="UniProtKB">
        <authorList>
            <consortium name="EnsemblMetazoa"/>
        </authorList>
    </citation>
    <scope>IDENTIFICATION</scope>
</reference>
<keyword evidence="1" id="KW-0479">Metal-binding</keyword>
<evidence type="ECO:0000313" key="7">
    <source>
        <dbReference type="Proteomes" id="UP000030765"/>
    </source>
</evidence>
<dbReference type="EMBL" id="ATLV01023392">
    <property type="status" value="NOT_ANNOTATED_CDS"/>
    <property type="molecule type" value="Genomic_DNA"/>
</dbReference>
<name>A0A084WFS9_ANOSI</name>
<dbReference type="GO" id="GO:0003714">
    <property type="term" value="F:transcription corepressor activity"/>
    <property type="evidence" value="ECO:0007669"/>
    <property type="project" value="TreeGrafter"/>
</dbReference>
<dbReference type="GO" id="GO:0008270">
    <property type="term" value="F:zinc ion binding"/>
    <property type="evidence" value="ECO:0007669"/>
    <property type="project" value="UniProtKB-KW"/>
</dbReference>
<sequence>MVKTVDEMICTIHCQVAAIRKCQECYIARQELPAHWFQEPCSRPHLLVWAKVRGFRFWPGKVMEVLPNGRVDVHFFGTHNTATIRASECLVYSPQDPTGRPCRTKKWRKAIVEVNQHLAKLAAQFGDVNISSSKQLSTATIKEHLETMLPGASQRKLSETQK</sequence>
<dbReference type="CDD" id="cd20160">
    <property type="entry name" value="PWWP_PRKCBP1"/>
    <property type="match status" value="1"/>
</dbReference>
<dbReference type="PANTHER" id="PTHR46453">
    <property type="entry name" value="PROTEIN KINASE C-BINDING PROTEIN 1"/>
    <property type="match status" value="1"/>
</dbReference>
<dbReference type="OrthoDB" id="7791001at2759"/>
<keyword evidence="3" id="KW-0862">Zinc</keyword>
<keyword evidence="2" id="KW-0863">Zinc-finger</keyword>
<dbReference type="GO" id="GO:0005634">
    <property type="term" value="C:nucleus"/>
    <property type="evidence" value="ECO:0007669"/>
    <property type="project" value="TreeGrafter"/>
</dbReference>
<evidence type="ECO:0000313" key="6">
    <source>
        <dbReference type="EnsemblMetazoa" id="ASIC017088-PA"/>
    </source>
</evidence>
<evidence type="ECO:0000256" key="2">
    <source>
        <dbReference type="ARBA" id="ARBA00022771"/>
    </source>
</evidence>
<evidence type="ECO:0000256" key="1">
    <source>
        <dbReference type="ARBA" id="ARBA00022723"/>
    </source>
</evidence>
<evidence type="ECO:0000313" key="5">
    <source>
        <dbReference type="EMBL" id="KFB49073.1"/>
    </source>
</evidence>
<gene>
    <name evidence="5" type="ORF">ZHAS_00017088</name>
</gene>